<dbReference type="STRING" id="861299.J421_1866"/>
<sequence length="299" mass="31303">MSRQATTGPTLHEARITAWRPLGAVAPTALADARGQLHHAAQVANAAAISLLPPAPDDSHTSFVWSAALGALVAREIPAPRPFRVALQVEALALTVLDLDDAPLARFPLDGHGRDDAVAWLQAWTTRAGGDGARVTMRRHFEIPGTAPDASHPWRLGDGAAFRELAAWYGNADALLRAFAASEPGAGPVRCWPHHFDIATLVDEGADAGGAKHTTGVGLSPGDDSYAEPYLYVGPYPYPRADALPALAAGHWHREGWVGAVLTGSEIVAASAPDAQARLATTFVSDAVAAVRALRAASR</sequence>
<organism evidence="1 2">
    <name type="scientific">Gemmatirosa kalamazoonensis</name>
    <dbReference type="NCBI Taxonomy" id="861299"/>
    <lineage>
        <taxon>Bacteria</taxon>
        <taxon>Pseudomonadati</taxon>
        <taxon>Gemmatimonadota</taxon>
        <taxon>Gemmatimonadia</taxon>
        <taxon>Gemmatimonadales</taxon>
        <taxon>Gemmatimonadaceae</taxon>
        <taxon>Gemmatirosa</taxon>
    </lineage>
</organism>
<dbReference type="KEGG" id="gba:J421_1866"/>
<dbReference type="AlphaFoldDB" id="W0RJ15"/>
<dbReference type="InParanoid" id="W0RJ15"/>
<dbReference type="eggNOG" id="ENOG502ZC30">
    <property type="taxonomic scope" value="Bacteria"/>
</dbReference>
<keyword evidence="2" id="KW-1185">Reference proteome</keyword>
<dbReference type="RefSeq" id="WP_025410903.1">
    <property type="nucleotide sequence ID" value="NZ_CP007128.1"/>
</dbReference>
<evidence type="ECO:0000313" key="2">
    <source>
        <dbReference type="Proteomes" id="UP000019151"/>
    </source>
</evidence>
<protein>
    <submittedName>
        <fullName evidence="1">Uncharacterized protein</fullName>
    </submittedName>
</protein>
<accession>W0RJ15</accession>
<proteinExistence type="predicted"/>
<gene>
    <name evidence="1" type="ORF">J421_1866</name>
</gene>
<dbReference type="HOGENOM" id="CLU_929866_0_0_0"/>
<evidence type="ECO:0000313" key="1">
    <source>
        <dbReference type="EMBL" id="AHG89403.1"/>
    </source>
</evidence>
<dbReference type="Proteomes" id="UP000019151">
    <property type="component" value="Chromosome"/>
</dbReference>
<dbReference type="EMBL" id="CP007128">
    <property type="protein sequence ID" value="AHG89403.1"/>
    <property type="molecule type" value="Genomic_DNA"/>
</dbReference>
<name>W0RJ15_9BACT</name>
<reference evidence="1 2" key="1">
    <citation type="journal article" date="2014" name="Genome Announc.">
        <title>Genome Sequence and Methylome of Soil Bacterium Gemmatirosa kalamazoonensis KBS708T, a Member of the Rarely Cultivated Gemmatimonadetes Phylum.</title>
        <authorList>
            <person name="Debruyn J.M."/>
            <person name="Radosevich M."/>
            <person name="Wommack K.E."/>
            <person name="Polson S.W."/>
            <person name="Hauser L.J."/>
            <person name="Fawaz M.N."/>
            <person name="Korlach J."/>
            <person name="Tsai Y.C."/>
        </authorList>
    </citation>
    <scope>NUCLEOTIDE SEQUENCE [LARGE SCALE GENOMIC DNA]</scope>
    <source>
        <strain evidence="1 2">KBS708</strain>
    </source>
</reference>